<dbReference type="Pfam" id="PF00293">
    <property type="entry name" value="NUDIX"/>
    <property type="match status" value="1"/>
</dbReference>
<keyword evidence="5" id="KW-0460">Magnesium</keyword>
<dbReference type="STRING" id="933852.A0A0C2XVG9"/>
<dbReference type="GO" id="GO:0046872">
    <property type="term" value="F:metal ion binding"/>
    <property type="evidence" value="ECO:0007669"/>
    <property type="project" value="UniProtKB-KW"/>
</dbReference>
<dbReference type="PANTHER" id="PTHR12992">
    <property type="entry name" value="NUDIX HYDROLASE"/>
    <property type="match status" value="1"/>
</dbReference>
<gene>
    <name evidence="8" type="ORF">M408DRAFT_326600</name>
</gene>
<protein>
    <recommendedName>
        <fullName evidence="7">Nudix hydrolase domain-containing protein</fullName>
    </recommendedName>
</protein>
<dbReference type="CDD" id="cd03426">
    <property type="entry name" value="NUDIX_CoAse_Nudt7"/>
    <property type="match status" value="1"/>
</dbReference>
<reference evidence="8 9" key="1">
    <citation type="submission" date="2014-04" db="EMBL/GenBank/DDBJ databases">
        <authorList>
            <consortium name="DOE Joint Genome Institute"/>
            <person name="Kuo A."/>
            <person name="Zuccaro A."/>
            <person name="Kohler A."/>
            <person name="Nagy L.G."/>
            <person name="Floudas D."/>
            <person name="Copeland A."/>
            <person name="Barry K.W."/>
            <person name="Cichocki N."/>
            <person name="Veneault-Fourrey C."/>
            <person name="LaButti K."/>
            <person name="Lindquist E.A."/>
            <person name="Lipzen A."/>
            <person name="Lundell T."/>
            <person name="Morin E."/>
            <person name="Murat C."/>
            <person name="Sun H."/>
            <person name="Tunlid A."/>
            <person name="Henrissat B."/>
            <person name="Grigoriev I.V."/>
            <person name="Hibbett D.S."/>
            <person name="Martin F."/>
            <person name="Nordberg H.P."/>
            <person name="Cantor M.N."/>
            <person name="Hua S.X."/>
        </authorList>
    </citation>
    <scope>NUCLEOTIDE SEQUENCE [LARGE SCALE GENOMIC DNA]</scope>
    <source>
        <strain evidence="8 9">MAFF 305830</strain>
    </source>
</reference>
<evidence type="ECO:0000256" key="5">
    <source>
        <dbReference type="ARBA" id="ARBA00022842"/>
    </source>
</evidence>
<evidence type="ECO:0000256" key="4">
    <source>
        <dbReference type="ARBA" id="ARBA00022801"/>
    </source>
</evidence>
<comment type="cofactor">
    <cofactor evidence="1">
        <name>Mn(2+)</name>
        <dbReference type="ChEBI" id="CHEBI:29035"/>
    </cofactor>
</comment>
<evidence type="ECO:0000313" key="8">
    <source>
        <dbReference type="EMBL" id="KIM32887.1"/>
    </source>
</evidence>
<name>A0A0C2XVG9_SERVB</name>
<evidence type="ECO:0000259" key="7">
    <source>
        <dbReference type="PROSITE" id="PS51462"/>
    </source>
</evidence>
<keyword evidence="6" id="KW-0464">Manganese</keyword>
<dbReference type="InterPro" id="IPR015797">
    <property type="entry name" value="NUDIX_hydrolase-like_dom_sf"/>
</dbReference>
<dbReference type="Proteomes" id="UP000054097">
    <property type="component" value="Unassembled WGS sequence"/>
</dbReference>
<dbReference type="InterPro" id="IPR000086">
    <property type="entry name" value="NUDIX_hydrolase_dom"/>
</dbReference>
<reference evidence="9" key="2">
    <citation type="submission" date="2015-01" db="EMBL/GenBank/DDBJ databases">
        <title>Evolutionary Origins and Diversification of the Mycorrhizal Mutualists.</title>
        <authorList>
            <consortium name="DOE Joint Genome Institute"/>
            <consortium name="Mycorrhizal Genomics Consortium"/>
            <person name="Kohler A."/>
            <person name="Kuo A."/>
            <person name="Nagy L.G."/>
            <person name="Floudas D."/>
            <person name="Copeland A."/>
            <person name="Barry K.W."/>
            <person name="Cichocki N."/>
            <person name="Veneault-Fourrey C."/>
            <person name="LaButti K."/>
            <person name="Lindquist E.A."/>
            <person name="Lipzen A."/>
            <person name="Lundell T."/>
            <person name="Morin E."/>
            <person name="Murat C."/>
            <person name="Riley R."/>
            <person name="Ohm R."/>
            <person name="Sun H."/>
            <person name="Tunlid A."/>
            <person name="Henrissat B."/>
            <person name="Grigoriev I.V."/>
            <person name="Hibbett D.S."/>
            <person name="Martin F."/>
        </authorList>
    </citation>
    <scope>NUCLEOTIDE SEQUENCE [LARGE SCALE GENOMIC DNA]</scope>
    <source>
        <strain evidence="9">MAFF 305830</strain>
    </source>
</reference>
<evidence type="ECO:0000256" key="2">
    <source>
        <dbReference type="ARBA" id="ARBA00001946"/>
    </source>
</evidence>
<evidence type="ECO:0000256" key="1">
    <source>
        <dbReference type="ARBA" id="ARBA00001936"/>
    </source>
</evidence>
<dbReference type="AlphaFoldDB" id="A0A0C2XVG9"/>
<dbReference type="EMBL" id="KN824279">
    <property type="protein sequence ID" value="KIM32887.1"/>
    <property type="molecule type" value="Genomic_DNA"/>
</dbReference>
<dbReference type="GO" id="GO:0010945">
    <property type="term" value="F:coenzyme A diphosphatase activity"/>
    <property type="evidence" value="ECO:0007669"/>
    <property type="project" value="InterPro"/>
</dbReference>
<dbReference type="OrthoDB" id="206213at2759"/>
<dbReference type="InterPro" id="IPR045121">
    <property type="entry name" value="CoAse"/>
</dbReference>
<keyword evidence="3" id="KW-0479">Metal-binding</keyword>
<evidence type="ECO:0000256" key="3">
    <source>
        <dbReference type="ARBA" id="ARBA00022723"/>
    </source>
</evidence>
<keyword evidence="4" id="KW-0378">Hydrolase</keyword>
<evidence type="ECO:0000313" key="9">
    <source>
        <dbReference type="Proteomes" id="UP000054097"/>
    </source>
</evidence>
<organism evidence="8 9">
    <name type="scientific">Serendipita vermifera MAFF 305830</name>
    <dbReference type="NCBI Taxonomy" id="933852"/>
    <lineage>
        <taxon>Eukaryota</taxon>
        <taxon>Fungi</taxon>
        <taxon>Dikarya</taxon>
        <taxon>Basidiomycota</taxon>
        <taxon>Agaricomycotina</taxon>
        <taxon>Agaricomycetes</taxon>
        <taxon>Sebacinales</taxon>
        <taxon>Serendipitaceae</taxon>
        <taxon>Serendipita</taxon>
    </lineage>
</organism>
<evidence type="ECO:0000256" key="6">
    <source>
        <dbReference type="ARBA" id="ARBA00023211"/>
    </source>
</evidence>
<keyword evidence="9" id="KW-1185">Reference proteome</keyword>
<dbReference type="PROSITE" id="PS51462">
    <property type="entry name" value="NUDIX"/>
    <property type="match status" value="1"/>
</dbReference>
<feature type="domain" description="Nudix hydrolase" evidence="7">
    <location>
        <begin position="57"/>
        <end position="216"/>
    </location>
</feature>
<dbReference type="PANTHER" id="PTHR12992:SF24">
    <property type="entry name" value="PEROXISOMAL COENZYME A DIPHOSPHATASE NUDT7"/>
    <property type="match status" value="1"/>
</dbReference>
<dbReference type="HOGENOM" id="CLU_076940_0_0_1"/>
<dbReference type="GO" id="GO:0015938">
    <property type="term" value="P:coenzyme A catabolic process"/>
    <property type="evidence" value="ECO:0007669"/>
    <property type="project" value="TreeGrafter"/>
</dbReference>
<dbReference type="SUPFAM" id="SSF55811">
    <property type="entry name" value="Nudix"/>
    <property type="match status" value="1"/>
</dbReference>
<sequence length="269" mass="29772">MSTTARSIVSLARPKRTSSILPVDAPLSLLTLQRISEALASNAKPTPCQSRVTSQPQSPASVLLPLFNVNDKPAILFQVRASRMSAHSGEVSFPGGKFEEEDASLEYTAKRETYEEIGTPLSNIHIIAPFGPLERSLSGRLVHPFAGYLSPSPIPQPTTPSEEASTTALPNLNLSLLSTNPSEVALLFHLTLEELTNEKRLDQHHFRGHPPYWCVNVSDKVAEEYWTTPRRLPTEVAGDEEAIDRGKRLEIWGLTAYYLNQFMRGVGLW</sequence>
<comment type="cofactor">
    <cofactor evidence="2">
        <name>Mg(2+)</name>
        <dbReference type="ChEBI" id="CHEBI:18420"/>
    </cofactor>
</comment>
<accession>A0A0C2XVG9</accession>
<proteinExistence type="predicted"/>
<dbReference type="Gene3D" id="3.90.79.10">
    <property type="entry name" value="Nucleoside Triphosphate Pyrophosphohydrolase"/>
    <property type="match status" value="1"/>
</dbReference>